<dbReference type="PANTHER" id="PTHR22946:SF0">
    <property type="entry name" value="DIENELACTONE HYDROLASE DOMAIN-CONTAINING PROTEIN"/>
    <property type="match status" value="1"/>
</dbReference>
<dbReference type="SUPFAM" id="SSF53474">
    <property type="entry name" value="alpha/beta-Hydrolases"/>
    <property type="match status" value="1"/>
</dbReference>
<proteinExistence type="predicted"/>
<sequence>MKSLILSLLAIASASAAIVEKPVEYKQGDLTLEGFHVYDDKVEGKRPAVLVIHQWTGLSDYEKMRSRKLAELGYNVFAADIYGKGIRPVPPEASKEAGKYKGDRDLYRARLNAALDVLKADEHTDTSRIAAIGYCFGGGGVLELARSGADIAGVVSFHGAIDAAPGKEAPAGGVKAKVLVLHGAIDPHVPSEHVLAFGKEMENAGADWQFVAYGDAVHSFTQEKAGNDPSKGSAYNEKADKRSWEAMKTFFAEIFAK</sequence>
<dbReference type="Gene3D" id="3.40.50.1820">
    <property type="entry name" value="alpha/beta hydrolase"/>
    <property type="match status" value="1"/>
</dbReference>
<dbReference type="PANTHER" id="PTHR22946">
    <property type="entry name" value="DIENELACTONE HYDROLASE DOMAIN-CONTAINING PROTEIN-RELATED"/>
    <property type="match status" value="1"/>
</dbReference>
<name>A0ABT3G112_9BACT</name>
<keyword evidence="4" id="KW-1185">Reference proteome</keyword>
<feature type="chain" id="PRO_5046625321" evidence="1">
    <location>
        <begin position="17"/>
        <end position="257"/>
    </location>
</feature>
<evidence type="ECO:0000256" key="1">
    <source>
        <dbReference type="SAM" id="SignalP"/>
    </source>
</evidence>
<accession>A0ABT3G112</accession>
<evidence type="ECO:0000259" key="2">
    <source>
        <dbReference type="Pfam" id="PF01738"/>
    </source>
</evidence>
<dbReference type="Pfam" id="PF01738">
    <property type="entry name" value="DLH"/>
    <property type="match status" value="1"/>
</dbReference>
<evidence type="ECO:0000313" key="4">
    <source>
        <dbReference type="Proteomes" id="UP001165653"/>
    </source>
</evidence>
<dbReference type="RefSeq" id="WP_264513020.1">
    <property type="nucleotide sequence ID" value="NZ_JAPDDR010000003.1"/>
</dbReference>
<keyword evidence="1" id="KW-0732">Signal</keyword>
<dbReference type="GO" id="GO:0016787">
    <property type="term" value="F:hydrolase activity"/>
    <property type="evidence" value="ECO:0007669"/>
    <property type="project" value="UniProtKB-KW"/>
</dbReference>
<dbReference type="Proteomes" id="UP001165653">
    <property type="component" value="Unassembled WGS sequence"/>
</dbReference>
<dbReference type="InterPro" id="IPR050261">
    <property type="entry name" value="FrsA_esterase"/>
</dbReference>
<protein>
    <submittedName>
        <fullName evidence="3">Dienelactone hydrolase family protein</fullName>
    </submittedName>
</protein>
<organism evidence="3 4">
    <name type="scientific">Luteolibacter rhizosphaerae</name>
    <dbReference type="NCBI Taxonomy" id="2989719"/>
    <lineage>
        <taxon>Bacteria</taxon>
        <taxon>Pseudomonadati</taxon>
        <taxon>Verrucomicrobiota</taxon>
        <taxon>Verrucomicrobiia</taxon>
        <taxon>Verrucomicrobiales</taxon>
        <taxon>Verrucomicrobiaceae</taxon>
        <taxon>Luteolibacter</taxon>
    </lineage>
</organism>
<dbReference type="InterPro" id="IPR029058">
    <property type="entry name" value="AB_hydrolase_fold"/>
</dbReference>
<comment type="caution">
    <text evidence="3">The sequence shown here is derived from an EMBL/GenBank/DDBJ whole genome shotgun (WGS) entry which is preliminary data.</text>
</comment>
<reference evidence="3" key="1">
    <citation type="submission" date="2022-10" db="EMBL/GenBank/DDBJ databases">
        <title>Luteolibacter sp. GHJ8, whole genome shotgun sequencing project.</title>
        <authorList>
            <person name="Zhao G."/>
            <person name="Shen L."/>
        </authorList>
    </citation>
    <scope>NUCLEOTIDE SEQUENCE</scope>
    <source>
        <strain evidence="3">GHJ8</strain>
    </source>
</reference>
<feature type="signal peptide" evidence="1">
    <location>
        <begin position="1"/>
        <end position="16"/>
    </location>
</feature>
<dbReference type="InterPro" id="IPR002925">
    <property type="entry name" value="Dienelactn_hydro"/>
</dbReference>
<dbReference type="EMBL" id="JAPDDR010000003">
    <property type="protein sequence ID" value="MCW1913519.1"/>
    <property type="molecule type" value="Genomic_DNA"/>
</dbReference>
<feature type="domain" description="Dienelactone hydrolase" evidence="2">
    <location>
        <begin position="33"/>
        <end position="254"/>
    </location>
</feature>
<gene>
    <name evidence="3" type="ORF">OJ996_08035</name>
</gene>
<keyword evidence="3" id="KW-0378">Hydrolase</keyword>
<evidence type="ECO:0000313" key="3">
    <source>
        <dbReference type="EMBL" id="MCW1913519.1"/>
    </source>
</evidence>